<gene>
    <name evidence="1" type="ORF">OIU77_011463</name>
</gene>
<comment type="caution">
    <text evidence="1">The sequence shown here is derived from an EMBL/GenBank/DDBJ whole genome shotgun (WGS) entry which is preliminary data.</text>
</comment>
<dbReference type="EMBL" id="JAPFFI010000023">
    <property type="protein sequence ID" value="KAJ6321385.1"/>
    <property type="molecule type" value="Genomic_DNA"/>
</dbReference>
<proteinExistence type="predicted"/>
<name>A0ABQ9A1B6_9ROSI</name>
<sequence length="27" mass="3207">MNFKSQKKILIESWIIKGKNKTDTNQI</sequence>
<accession>A0ABQ9A1B6</accession>
<dbReference type="Proteomes" id="UP001141253">
    <property type="component" value="Chromosome 8"/>
</dbReference>
<evidence type="ECO:0000313" key="1">
    <source>
        <dbReference type="EMBL" id="KAJ6321385.1"/>
    </source>
</evidence>
<protein>
    <submittedName>
        <fullName evidence="1">Uncharacterized protein</fullName>
    </submittedName>
</protein>
<reference evidence="1" key="2">
    <citation type="journal article" date="2023" name="Int. J. Mol. Sci.">
        <title>De Novo Assembly and Annotation of 11 Diverse Shrub Willow (Salix) Genomes Reveals Novel Gene Organization in Sex-Linked Regions.</title>
        <authorList>
            <person name="Hyden B."/>
            <person name="Feng K."/>
            <person name="Yates T.B."/>
            <person name="Jawdy S."/>
            <person name="Cereghino C."/>
            <person name="Smart L.B."/>
            <person name="Muchero W."/>
        </authorList>
    </citation>
    <scope>NUCLEOTIDE SEQUENCE</scope>
    <source>
        <tissue evidence="1">Shoot tip</tissue>
    </source>
</reference>
<organism evidence="1 2">
    <name type="scientific">Salix suchowensis</name>
    <dbReference type="NCBI Taxonomy" id="1278906"/>
    <lineage>
        <taxon>Eukaryota</taxon>
        <taxon>Viridiplantae</taxon>
        <taxon>Streptophyta</taxon>
        <taxon>Embryophyta</taxon>
        <taxon>Tracheophyta</taxon>
        <taxon>Spermatophyta</taxon>
        <taxon>Magnoliopsida</taxon>
        <taxon>eudicotyledons</taxon>
        <taxon>Gunneridae</taxon>
        <taxon>Pentapetalae</taxon>
        <taxon>rosids</taxon>
        <taxon>fabids</taxon>
        <taxon>Malpighiales</taxon>
        <taxon>Salicaceae</taxon>
        <taxon>Saliceae</taxon>
        <taxon>Salix</taxon>
    </lineage>
</organism>
<evidence type="ECO:0000313" key="2">
    <source>
        <dbReference type="Proteomes" id="UP001141253"/>
    </source>
</evidence>
<reference evidence="1" key="1">
    <citation type="submission" date="2022-10" db="EMBL/GenBank/DDBJ databases">
        <authorList>
            <person name="Hyden B.L."/>
            <person name="Feng K."/>
            <person name="Yates T."/>
            <person name="Jawdy S."/>
            <person name="Smart L.B."/>
            <person name="Muchero W."/>
        </authorList>
    </citation>
    <scope>NUCLEOTIDE SEQUENCE</scope>
    <source>
        <tissue evidence="1">Shoot tip</tissue>
    </source>
</reference>
<keyword evidence="2" id="KW-1185">Reference proteome</keyword>